<organism evidence="6 7">
    <name type="scientific">Parasponia andersonii</name>
    <name type="common">Sponia andersonii</name>
    <dbReference type="NCBI Taxonomy" id="3476"/>
    <lineage>
        <taxon>Eukaryota</taxon>
        <taxon>Viridiplantae</taxon>
        <taxon>Streptophyta</taxon>
        <taxon>Embryophyta</taxon>
        <taxon>Tracheophyta</taxon>
        <taxon>Spermatophyta</taxon>
        <taxon>Magnoliopsida</taxon>
        <taxon>eudicotyledons</taxon>
        <taxon>Gunneridae</taxon>
        <taxon>Pentapetalae</taxon>
        <taxon>rosids</taxon>
        <taxon>fabids</taxon>
        <taxon>Rosales</taxon>
        <taxon>Cannabaceae</taxon>
        <taxon>Parasponia</taxon>
    </lineage>
</organism>
<reference evidence="7" key="1">
    <citation type="submission" date="2016-06" db="EMBL/GenBank/DDBJ databases">
        <title>Parallel loss of symbiosis genes in relatives of nitrogen-fixing non-legume Parasponia.</title>
        <authorList>
            <person name="Van Velzen R."/>
            <person name="Holmer R."/>
            <person name="Bu F."/>
            <person name="Rutten L."/>
            <person name="Van Zeijl A."/>
            <person name="Liu W."/>
            <person name="Santuari L."/>
            <person name="Cao Q."/>
            <person name="Sharma T."/>
            <person name="Shen D."/>
            <person name="Roswanjaya Y."/>
            <person name="Wardhani T."/>
            <person name="Kalhor M.S."/>
            <person name="Jansen J."/>
            <person name="Van den Hoogen J."/>
            <person name="Gungor B."/>
            <person name="Hartog M."/>
            <person name="Hontelez J."/>
            <person name="Verver J."/>
            <person name="Yang W.-C."/>
            <person name="Schijlen E."/>
            <person name="Repin R."/>
            <person name="Schilthuizen M."/>
            <person name="Schranz E."/>
            <person name="Heidstra R."/>
            <person name="Miyata K."/>
            <person name="Fedorova E."/>
            <person name="Kohlen W."/>
            <person name="Bisseling T."/>
            <person name="Smit S."/>
            <person name="Geurts R."/>
        </authorList>
    </citation>
    <scope>NUCLEOTIDE SEQUENCE [LARGE SCALE GENOMIC DNA]</scope>
    <source>
        <strain evidence="7">cv. WU1-14</strain>
    </source>
</reference>
<dbReference type="SMART" id="SM00835">
    <property type="entry name" value="Cupin_1"/>
    <property type="match status" value="2"/>
</dbReference>
<evidence type="ECO:0000256" key="3">
    <source>
        <dbReference type="ARBA" id="ARBA00023129"/>
    </source>
</evidence>
<evidence type="ECO:0000256" key="1">
    <source>
        <dbReference type="ARBA" id="ARBA00007178"/>
    </source>
</evidence>
<gene>
    <name evidence="6" type="ORF">PanWU01x14_317620</name>
</gene>
<dbReference type="InterPro" id="IPR006045">
    <property type="entry name" value="Cupin_1"/>
</dbReference>
<dbReference type="STRING" id="3476.A0A2P5AMU6"/>
<feature type="domain" description="Cupin type-1" evidence="5">
    <location>
        <begin position="193"/>
        <end position="342"/>
    </location>
</feature>
<sequence>MELDLKPRSAQKIFEGEGGEYHSWLSKDFQLLPESKVGGGRLVLRPRGFALPHYADCSKVGYVLQGNDGIVGMVFPNTTKEVVVKLREGDVVPVPLGSLSWWFNEGDSNLEILFLGKTTDAHTPGEFTYFLQTGRQGILAGFSNDFVGRAFGLNKDEADKLANSQDGALIIVLPEGKTLPKPHQSDITKEIVYNIDAALPDHRVKNSGFWTMLTQTKFSFLGKVGLSASHVELCANSMSSPIYTTDSTVQIIYVVKGSGQIQIVGINGKRVLDTQVKVGHLVVVPRFFVVAAVSGEEGLECLSVITSAEPVLEDIASNQSTLAALSPEALQASLNVNEEFGKLVISKIKESSYILPLRD</sequence>
<comment type="similarity">
    <text evidence="1">Belongs to the 11S seed storage protein (globulins) family.</text>
</comment>
<dbReference type="EMBL" id="JXTB01000518">
    <property type="protein sequence ID" value="PON37771.1"/>
    <property type="molecule type" value="Genomic_DNA"/>
</dbReference>
<dbReference type="SUPFAM" id="SSF51182">
    <property type="entry name" value="RmlC-like cupins"/>
    <property type="match status" value="1"/>
</dbReference>
<evidence type="ECO:0000313" key="6">
    <source>
        <dbReference type="EMBL" id="PON37771.1"/>
    </source>
</evidence>
<keyword evidence="3" id="KW-0708">Seed storage protein</keyword>
<evidence type="ECO:0000256" key="2">
    <source>
        <dbReference type="ARBA" id="ARBA00022761"/>
    </source>
</evidence>
<proteinExistence type="inferred from homology"/>
<comment type="caution">
    <text evidence="6">The sequence shown here is derived from an EMBL/GenBank/DDBJ whole genome shotgun (WGS) entry which is preliminary data.</text>
</comment>
<accession>A0A2P5AMU6</accession>
<dbReference type="InterPro" id="IPR006044">
    <property type="entry name" value="11S_seedstore_pln"/>
</dbReference>
<dbReference type="Gene3D" id="2.60.120.10">
    <property type="entry name" value="Jelly Rolls"/>
    <property type="match status" value="2"/>
</dbReference>
<protein>
    <submittedName>
        <fullName evidence="6">11-S seed storage protein</fullName>
    </submittedName>
</protein>
<dbReference type="Pfam" id="PF00190">
    <property type="entry name" value="Cupin_1"/>
    <property type="match status" value="2"/>
</dbReference>
<feature type="domain" description="Cupin type-1" evidence="5">
    <location>
        <begin position="3"/>
        <end position="159"/>
    </location>
</feature>
<dbReference type="PANTHER" id="PTHR31189">
    <property type="entry name" value="OS03G0336100 PROTEIN-RELATED"/>
    <property type="match status" value="1"/>
</dbReference>
<keyword evidence="2" id="KW-0758">Storage protein</keyword>
<evidence type="ECO:0000259" key="5">
    <source>
        <dbReference type="SMART" id="SM00835"/>
    </source>
</evidence>
<dbReference type="OrthoDB" id="735591at2759"/>
<dbReference type="InterPro" id="IPR011051">
    <property type="entry name" value="RmlC_Cupin_sf"/>
</dbReference>
<name>A0A2P5AMU6_PARAD</name>
<dbReference type="InterPro" id="IPR014710">
    <property type="entry name" value="RmlC-like_jellyroll"/>
</dbReference>
<keyword evidence="4" id="KW-1015">Disulfide bond</keyword>
<dbReference type="PANTHER" id="PTHR31189:SF45">
    <property type="entry name" value="OS09G0552500 PROTEIN"/>
    <property type="match status" value="1"/>
</dbReference>
<keyword evidence="7" id="KW-1185">Reference proteome</keyword>
<dbReference type="CDD" id="cd02242">
    <property type="entry name" value="cupin_11S_legumin_N"/>
    <property type="match status" value="1"/>
</dbReference>
<dbReference type="PRINTS" id="PR00439">
    <property type="entry name" value="11SGLOBULIN"/>
</dbReference>
<dbReference type="InterPro" id="IPR050253">
    <property type="entry name" value="Seed_Storage-Functional"/>
</dbReference>
<evidence type="ECO:0000256" key="4">
    <source>
        <dbReference type="ARBA" id="ARBA00023157"/>
    </source>
</evidence>
<dbReference type="Proteomes" id="UP000237105">
    <property type="component" value="Unassembled WGS sequence"/>
</dbReference>
<evidence type="ECO:0000313" key="7">
    <source>
        <dbReference type="Proteomes" id="UP000237105"/>
    </source>
</evidence>
<dbReference type="AlphaFoldDB" id="A0A2P5AMU6"/>
<dbReference type="CDD" id="cd02243">
    <property type="entry name" value="cupin_11S_legumin_C"/>
    <property type="match status" value="1"/>
</dbReference>
<dbReference type="GO" id="GO:0045735">
    <property type="term" value="F:nutrient reservoir activity"/>
    <property type="evidence" value="ECO:0007669"/>
    <property type="project" value="UniProtKB-KW"/>
</dbReference>